<proteinExistence type="predicted"/>
<feature type="signal peptide" evidence="1">
    <location>
        <begin position="1"/>
        <end position="18"/>
    </location>
</feature>
<dbReference type="RefSeq" id="WP_079654718.1">
    <property type="nucleotide sequence ID" value="NZ_QXBN01000023.1"/>
</dbReference>
<dbReference type="EMBL" id="QXBN01000023">
    <property type="protein sequence ID" value="RIT32699.1"/>
    <property type="molecule type" value="Genomic_DNA"/>
</dbReference>
<feature type="chain" id="PRO_5044818981" description="Lipoprotein" evidence="1">
    <location>
        <begin position="19"/>
        <end position="133"/>
    </location>
</feature>
<comment type="caution">
    <text evidence="2">The sequence shown here is derived from an EMBL/GenBank/DDBJ whole genome shotgun (WGS) entry which is preliminary data.</text>
</comment>
<gene>
    <name evidence="2" type="ORF">D2E76_23090</name>
</gene>
<name>A0ABD7HJ87_9MYCO</name>
<organism evidence="2 3">
    <name type="scientific">Mycobacteroides abscessus</name>
    <dbReference type="NCBI Taxonomy" id="36809"/>
    <lineage>
        <taxon>Bacteria</taxon>
        <taxon>Bacillati</taxon>
        <taxon>Actinomycetota</taxon>
        <taxon>Actinomycetes</taxon>
        <taxon>Mycobacteriales</taxon>
        <taxon>Mycobacteriaceae</taxon>
        <taxon>Mycobacteroides</taxon>
    </lineage>
</organism>
<evidence type="ECO:0008006" key="4">
    <source>
        <dbReference type="Google" id="ProtNLM"/>
    </source>
</evidence>
<dbReference type="PROSITE" id="PS51257">
    <property type="entry name" value="PROKAR_LIPOPROTEIN"/>
    <property type="match status" value="1"/>
</dbReference>
<reference evidence="2 3" key="1">
    <citation type="submission" date="2018-08" db="EMBL/GenBank/DDBJ databases">
        <title>Linezolid Resistance in Mycobacterium abscessus: MIC Distribution and Comprehensive Investigation of Resistance Mechanisms.</title>
        <authorList>
            <person name="Ye M."/>
            <person name="Xu L."/>
            <person name="Zou Y."/>
            <person name="Li B."/>
            <person name="Guo Q."/>
            <person name="Zhang Y."/>
            <person name="Zhan M."/>
            <person name="Xu B."/>
            <person name="Yu F."/>
            <person name="Zhang Z."/>
            <person name="Chu H."/>
        </authorList>
    </citation>
    <scope>NUCLEOTIDE SEQUENCE [LARGE SCALE GENOMIC DNA]</scope>
    <source>
        <strain evidence="2 3">G143</strain>
    </source>
</reference>
<keyword evidence="1" id="KW-0732">Signal</keyword>
<accession>A0ABD7HJ87</accession>
<dbReference type="Proteomes" id="UP000284557">
    <property type="component" value="Unassembled WGS sequence"/>
</dbReference>
<protein>
    <recommendedName>
        <fullName evidence="4">Lipoprotein</fullName>
    </recommendedName>
</protein>
<dbReference type="AlphaFoldDB" id="A0ABD7HJ87"/>
<sequence length="133" mass="14148">MKQLAFLAALTLVGCSNATESSPSAHAQPPAASCDSKYTRDQFVGRWIDESTTITLAADGSLVTQGAQGSWEFTSWDKTPQAAPSGQGSKCVLWLKEAPLDLVYFPLNATPATLSMSYVGRGNTVTWTKQGSD</sequence>
<evidence type="ECO:0000313" key="2">
    <source>
        <dbReference type="EMBL" id="RIT32699.1"/>
    </source>
</evidence>
<evidence type="ECO:0000256" key="1">
    <source>
        <dbReference type="SAM" id="SignalP"/>
    </source>
</evidence>
<evidence type="ECO:0000313" key="3">
    <source>
        <dbReference type="Proteomes" id="UP000284557"/>
    </source>
</evidence>